<reference evidence="3 4" key="1">
    <citation type="submission" date="2023-10" db="EMBL/GenBank/DDBJ databases">
        <title>Bacteria for the degradation of biodegradable plastic PBAT(Polybutylene adipate terephthalate).</title>
        <authorList>
            <person name="Weon H.-Y."/>
            <person name="Yeon J."/>
        </authorList>
    </citation>
    <scope>NUCLEOTIDE SEQUENCE [LARGE SCALE GENOMIC DNA]</scope>
    <source>
        <strain evidence="3 4">SBD 7-3</strain>
    </source>
</reference>
<gene>
    <name evidence="3" type="ORF">RXV79_05150</name>
</gene>
<proteinExistence type="predicted"/>
<dbReference type="Gene3D" id="3.40.50.11350">
    <property type="match status" value="1"/>
</dbReference>
<evidence type="ECO:0000313" key="3">
    <source>
        <dbReference type="EMBL" id="WOB09450.1"/>
    </source>
</evidence>
<dbReference type="Proteomes" id="UP001303946">
    <property type="component" value="Chromosome"/>
</dbReference>
<dbReference type="CDD" id="cd11301">
    <property type="entry name" value="Fut1_Fut2_like"/>
    <property type="match status" value="1"/>
</dbReference>
<dbReference type="RefSeq" id="WP_316702403.1">
    <property type="nucleotide sequence ID" value="NZ_CP136336.1"/>
</dbReference>
<protein>
    <submittedName>
        <fullName evidence="3">Alpha-1,2-fucosyltransferase</fullName>
    </submittedName>
</protein>
<keyword evidence="4" id="KW-1185">Reference proteome</keyword>
<keyword evidence="2" id="KW-0808">Transferase</keyword>
<name>A0ABZ0D2A8_9BURK</name>
<evidence type="ECO:0000313" key="4">
    <source>
        <dbReference type="Proteomes" id="UP001303946"/>
    </source>
</evidence>
<organism evidence="3 4">
    <name type="scientific">Piscinibacter gummiphilus</name>
    <dbReference type="NCBI Taxonomy" id="946333"/>
    <lineage>
        <taxon>Bacteria</taxon>
        <taxon>Pseudomonadati</taxon>
        <taxon>Pseudomonadota</taxon>
        <taxon>Betaproteobacteria</taxon>
        <taxon>Burkholderiales</taxon>
        <taxon>Sphaerotilaceae</taxon>
        <taxon>Piscinibacter</taxon>
    </lineage>
</organism>
<evidence type="ECO:0000256" key="2">
    <source>
        <dbReference type="ARBA" id="ARBA00022679"/>
    </source>
</evidence>
<sequence length="294" mass="33201">MICVRLDGGLGNQLFQYATGRALAFRHGCALLLDSNRLDGAARKVTPRTFELDHFRHQGRLASSLERKRLSWLPRVAPASHWVSPWRTFVERGPGYHASVASLPDQTYLVGYWQSHRYFSHMAQTIADELTPMRPLSAASEQVARSAAQGMSVSVHVRRGDYVTLPAAANLHGTLDREFYASALDRVNKQVGNARYFVFSDDIAWCRANLPLHHAETVFVDHNTGLDAWQDLVLMAKCKHHIIANSSFSWWGAWLADQHQGEAGHLVIAPARWFAGQPEHDHRDRFPAHWIVQP</sequence>
<evidence type="ECO:0000256" key="1">
    <source>
        <dbReference type="ARBA" id="ARBA00022676"/>
    </source>
</evidence>
<dbReference type="Pfam" id="PF01531">
    <property type="entry name" value="Glyco_transf_11"/>
    <property type="match status" value="1"/>
</dbReference>
<keyword evidence="1" id="KW-0328">Glycosyltransferase</keyword>
<dbReference type="EMBL" id="CP136336">
    <property type="protein sequence ID" value="WOB09450.1"/>
    <property type="molecule type" value="Genomic_DNA"/>
</dbReference>
<dbReference type="PANTHER" id="PTHR11927">
    <property type="entry name" value="GALACTOSIDE 2-L-FUCOSYLTRANSFERASE"/>
    <property type="match status" value="1"/>
</dbReference>
<dbReference type="InterPro" id="IPR002516">
    <property type="entry name" value="Glyco_trans_11"/>
</dbReference>
<accession>A0ABZ0D2A8</accession>
<dbReference type="PANTHER" id="PTHR11927:SF9">
    <property type="entry name" value="L-FUCOSYLTRANSFERASE"/>
    <property type="match status" value="1"/>
</dbReference>